<proteinExistence type="predicted"/>
<dbReference type="Proteomes" id="UP000295416">
    <property type="component" value="Unassembled WGS sequence"/>
</dbReference>
<organism evidence="2 3">
    <name type="scientific">Scopulibacillus darangshiensis</name>
    <dbReference type="NCBI Taxonomy" id="442528"/>
    <lineage>
        <taxon>Bacteria</taxon>
        <taxon>Bacillati</taxon>
        <taxon>Bacillota</taxon>
        <taxon>Bacilli</taxon>
        <taxon>Bacillales</taxon>
        <taxon>Sporolactobacillaceae</taxon>
        <taxon>Scopulibacillus</taxon>
    </lineage>
</organism>
<protein>
    <submittedName>
        <fullName evidence="2">Uncharacterized protein</fullName>
    </submittedName>
</protein>
<gene>
    <name evidence="2" type="ORF">EV207_103165</name>
</gene>
<feature type="region of interest" description="Disordered" evidence="1">
    <location>
        <begin position="150"/>
        <end position="178"/>
    </location>
</feature>
<keyword evidence="3" id="KW-1185">Reference proteome</keyword>
<dbReference type="RefSeq" id="WP_132743890.1">
    <property type="nucleotide sequence ID" value="NZ_SLXK01000003.1"/>
</dbReference>
<comment type="caution">
    <text evidence="2">The sequence shown here is derived from an EMBL/GenBank/DDBJ whole genome shotgun (WGS) entry which is preliminary data.</text>
</comment>
<dbReference type="EMBL" id="SLXK01000003">
    <property type="protein sequence ID" value="TCP31281.1"/>
    <property type="molecule type" value="Genomic_DNA"/>
</dbReference>
<sequence length="178" mass="21093">MGKKKKKNKDLGPKRKRLKREARLKQARIWVDNYEGKNIIKGYRNWFAVDLECALKELEMVGYPVSIKQKEYVKRATAERQRERQLRKERRDAHKQALLDDDWSDETFAFIAGYTPGGAPFGITHEEIEREEKRAEEELQKEIREWEKDFADCDDKDNGSLDKNKDKDLDVSDEDLPF</sequence>
<evidence type="ECO:0000313" key="3">
    <source>
        <dbReference type="Proteomes" id="UP000295416"/>
    </source>
</evidence>
<evidence type="ECO:0000313" key="2">
    <source>
        <dbReference type="EMBL" id="TCP31281.1"/>
    </source>
</evidence>
<feature type="compositionally biased region" description="Basic and acidic residues" evidence="1">
    <location>
        <begin position="150"/>
        <end position="170"/>
    </location>
</feature>
<reference evidence="2 3" key="1">
    <citation type="submission" date="2019-03" db="EMBL/GenBank/DDBJ databases">
        <title>Genomic Encyclopedia of Type Strains, Phase IV (KMG-IV): sequencing the most valuable type-strain genomes for metagenomic binning, comparative biology and taxonomic classification.</title>
        <authorList>
            <person name="Goeker M."/>
        </authorList>
    </citation>
    <scope>NUCLEOTIDE SEQUENCE [LARGE SCALE GENOMIC DNA]</scope>
    <source>
        <strain evidence="2 3">DSM 19377</strain>
    </source>
</reference>
<evidence type="ECO:0000256" key="1">
    <source>
        <dbReference type="SAM" id="MobiDB-lite"/>
    </source>
</evidence>
<dbReference type="OrthoDB" id="367880at2"/>
<name>A0A4R2PAZ6_9BACL</name>
<dbReference type="AlphaFoldDB" id="A0A4R2PAZ6"/>
<accession>A0A4R2PAZ6</accession>